<name>A0A6J7XCG2_9CAUD</name>
<evidence type="ECO:0000259" key="1">
    <source>
        <dbReference type="Pfam" id="PF08291"/>
    </source>
</evidence>
<dbReference type="InterPro" id="IPR013230">
    <property type="entry name" value="Peptidase_M15A_C"/>
</dbReference>
<sequence length="153" mass="16783">MNLSKHFTLEEFTKSQTGERLGIDNVPTEAHLVNMKRLCEDVLEVVRKNLGPIHVNSGYRGFALNVIVGGAATSQHCNGEAADIEIPGTPNGDLAKWIAANCDYDQLILECYKKGQPTSGWVHVSYKAEGNRKQELTATMINGKMSYTPGIHP</sequence>
<accession>A0A6J7XCG2</accession>
<dbReference type="EMBL" id="LR798389">
    <property type="protein sequence ID" value="CAB5228757.1"/>
    <property type="molecule type" value="Genomic_DNA"/>
</dbReference>
<gene>
    <name evidence="2" type="ORF">UFOVP1545_24</name>
</gene>
<dbReference type="SUPFAM" id="SSF55166">
    <property type="entry name" value="Hedgehog/DD-peptidase"/>
    <property type="match status" value="1"/>
</dbReference>
<reference evidence="2" key="1">
    <citation type="submission" date="2020-05" db="EMBL/GenBank/DDBJ databases">
        <authorList>
            <person name="Chiriac C."/>
            <person name="Salcher M."/>
            <person name="Ghai R."/>
            <person name="Kavagutti S V."/>
        </authorList>
    </citation>
    <scope>NUCLEOTIDE SEQUENCE</scope>
</reference>
<dbReference type="InterPro" id="IPR009045">
    <property type="entry name" value="Zn_M74/Hedgehog-like"/>
</dbReference>
<organism evidence="2">
    <name type="scientific">uncultured Caudovirales phage</name>
    <dbReference type="NCBI Taxonomy" id="2100421"/>
    <lineage>
        <taxon>Viruses</taxon>
        <taxon>Duplodnaviria</taxon>
        <taxon>Heunggongvirae</taxon>
        <taxon>Uroviricota</taxon>
        <taxon>Caudoviricetes</taxon>
        <taxon>Peduoviridae</taxon>
        <taxon>Maltschvirus</taxon>
        <taxon>Maltschvirus maltsch</taxon>
    </lineage>
</organism>
<proteinExistence type="predicted"/>
<dbReference type="Gene3D" id="3.30.1380.10">
    <property type="match status" value="1"/>
</dbReference>
<dbReference type="Pfam" id="PF08291">
    <property type="entry name" value="Peptidase_M15_3"/>
    <property type="match status" value="1"/>
</dbReference>
<feature type="domain" description="Peptidase M15A C-terminal" evidence="1">
    <location>
        <begin position="5"/>
        <end position="106"/>
    </location>
</feature>
<protein>
    <submittedName>
        <fullName evidence="2">Peptidase M15A, C-terminal</fullName>
    </submittedName>
</protein>
<evidence type="ECO:0000313" key="2">
    <source>
        <dbReference type="EMBL" id="CAB5228757.1"/>
    </source>
</evidence>